<dbReference type="Proteomes" id="UP000326546">
    <property type="component" value="Chromosome"/>
</dbReference>
<accession>A0A5J6V7E8</accession>
<keyword evidence="2" id="KW-0808">Transferase</keyword>
<keyword evidence="3" id="KW-1185">Reference proteome</keyword>
<dbReference type="KEGG" id="serw:FY030_14640"/>
<dbReference type="Gene3D" id="3.40.50.2000">
    <property type="entry name" value="Glycogen Phosphorylase B"/>
    <property type="match status" value="2"/>
</dbReference>
<dbReference type="GO" id="GO:0016758">
    <property type="term" value="F:hexosyltransferase activity"/>
    <property type="evidence" value="ECO:0007669"/>
    <property type="project" value="InterPro"/>
</dbReference>
<sequence>MMGEAPSSTRIAAQCLRDDRNEGIAMARRKALLVAESGGHLDQLVRIAPRLRPQFDSLIFVTSETDQSRSLLAGHDVRFVPRVPPRAGRSAARALFPAVRLMRGERVTDVISTGSAVAVPFLLGARLSGLEAHYIESAARTDGPSLTGRIVRRFPRVRLYTQYSRWADEVWSYRGSVFDGFTARPSGREQAPPRRVVVTLGTLNQYPFDRAVQAVRRVLEQLGETNVDVLWQIGMAQAEALPGEVCSTVSAERLRVAIAQADLVIAHAGTGSALQILDAGRVPLFLPRSSAKGEHVDDHQLLIADELSARGLAVTADPDDLRPEHVWEALSRRVERGSAAEFTLKTGES</sequence>
<dbReference type="SUPFAM" id="SSF53756">
    <property type="entry name" value="UDP-Glycosyltransferase/glycogen phosphorylase"/>
    <property type="match status" value="1"/>
</dbReference>
<evidence type="ECO:0000259" key="1">
    <source>
        <dbReference type="Pfam" id="PF04101"/>
    </source>
</evidence>
<evidence type="ECO:0000313" key="2">
    <source>
        <dbReference type="EMBL" id="QFG69769.1"/>
    </source>
</evidence>
<dbReference type="PANTHER" id="PTHR21015">
    <property type="entry name" value="UDP-N-ACETYLGLUCOSAMINE--N-ACETYLMURAMYL-(PENTAPEPTIDE) PYROPHOSPHORYL-UNDECAPRENOL N-ACETYLGLUCOSAMINE TRANSFERASE 1"/>
    <property type="match status" value="1"/>
</dbReference>
<proteinExistence type="predicted"/>
<dbReference type="OrthoDB" id="555447at2"/>
<dbReference type="AlphaFoldDB" id="A0A5J6V7E8"/>
<organism evidence="2 3">
    <name type="scientific">Ornithinimicrobium pratense</name>
    <dbReference type="NCBI Taxonomy" id="2593973"/>
    <lineage>
        <taxon>Bacteria</taxon>
        <taxon>Bacillati</taxon>
        <taxon>Actinomycetota</taxon>
        <taxon>Actinomycetes</taxon>
        <taxon>Micrococcales</taxon>
        <taxon>Ornithinimicrobiaceae</taxon>
        <taxon>Ornithinimicrobium</taxon>
    </lineage>
</organism>
<dbReference type="EMBL" id="CP044427">
    <property type="protein sequence ID" value="QFG69769.1"/>
    <property type="molecule type" value="Genomic_DNA"/>
</dbReference>
<reference evidence="2 3" key="1">
    <citation type="submission" date="2019-09" db="EMBL/GenBank/DDBJ databases">
        <title>Serinicoccus pratensis sp. nov., isolated from meadow soil.</title>
        <authorList>
            <person name="Zhang W."/>
        </authorList>
    </citation>
    <scope>NUCLEOTIDE SEQUENCE [LARGE SCALE GENOMIC DNA]</scope>
    <source>
        <strain evidence="2 3">W204</strain>
    </source>
</reference>
<evidence type="ECO:0000313" key="3">
    <source>
        <dbReference type="Proteomes" id="UP000326546"/>
    </source>
</evidence>
<dbReference type="PANTHER" id="PTHR21015:SF22">
    <property type="entry name" value="GLYCOSYLTRANSFERASE"/>
    <property type="match status" value="1"/>
</dbReference>
<dbReference type="Pfam" id="PF04101">
    <property type="entry name" value="Glyco_tran_28_C"/>
    <property type="match status" value="1"/>
</dbReference>
<feature type="domain" description="Glycosyl transferase family 28 C-terminal" evidence="1">
    <location>
        <begin position="196"/>
        <end position="315"/>
    </location>
</feature>
<protein>
    <submittedName>
        <fullName evidence="2">Glycosyltransferase family 28</fullName>
    </submittedName>
</protein>
<gene>
    <name evidence="2" type="ORF">FY030_14640</name>
</gene>
<dbReference type="InterPro" id="IPR007235">
    <property type="entry name" value="Glyco_trans_28_C"/>
</dbReference>
<name>A0A5J6V7E8_9MICO</name>